<feature type="transmembrane region" description="Helical" evidence="2">
    <location>
        <begin position="423"/>
        <end position="441"/>
    </location>
</feature>
<feature type="compositionally biased region" description="Basic and acidic residues" evidence="1">
    <location>
        <begin position="28"/>
        <end position="46"/>
    </location>
</feature>
<dbReference type="RefSeq" id="WP_307293049.1">
    <property type="nucleotide sequence ID" value="NZ_JAUSXV010000001.1"/>
</dbReference>
<dbReference type="Proteomes" id="UP001244427">
    <property type="component" value="Unassembled WGS sequence"/>
</dbReference>
<keyword evidence="2" id="KW-1133">Transmembrane helix</keyword>
<keyword evidence="2" id="KW-0472">Membrane</keyword>
<evidence type="ECO:0000313" key="3">
    <source>
        <dbReference type="EMBL" id="MDQ0646251.1"/>
    </source>
</evidence>
<keyword evidence="2" id="KW-0812">Transmembrane</keyword>
<reference evidence="3 4" key="1">
    <citation type="submission" date="2023-07" db="EMBL/GenBank/DDBJ databases">
        <title>Comparative genomics of wheat-associated soil bacteria to identify genetic determinants of phenazine resistance.</title>
        <authorList>
            <person name="Mouncey N."/>
        </authorList>
    </citation>
    <scope>NUCLEOTIDE SEQUENCE [LARGE SCALE GENOMIC DNA]</scope>
    <source>
        <strain evidence="3 4">W4I9-1</strain>
    </source>
</reference>
<proteinExistence type="predicted"/>
<evidence type="ECO:0000313" key="4">
    <source>
        <dbReference type="Proteomes" id="UP001244427"/>
    </source>
</evidence>
<dbReference type="EMBL" id="JAUSXV010000001">
    <property type="protein sequence ID" value="MDQ0646251.1"/>
    <property type="molecule type" value="Genomic_DNA"/>
</dbReference>
<feature type="transmembrane region" description="Helical" evidence="2">
    <location>
        <begin position="399"/>
        <end position="417"/>
    </location>
</feature>
<sequence>MERTDEQLIGQLAELRHANAQLMRALEQERAKTPDARSQEQDAPRESRRRGWGWTLLSTTLIVIGALLSPVAIVSTWAHDELTNTAYFVDTFAPLAKDPAVQDFITDETVVAIESQLDIDRIADDLFRGLDDLNLGSRAQDALGLLKAPAVSGVKGLINTAVTDFVRSDAFAAIWEDALAITHTQLVSTATGQGDAAITVGRNQEISLQLGPIIQAVKEELVADGFALGDRVPAIDRTIVIAESSSIGIYLAIYQIVIAAGIWLPWVSLLLLAAGVLVARRRALAQVWASSALLLSMVLVGGGIGIGENIFAVAVSSTLPHAAATVLYEHVLGFVTHMIVVVGVLAATALAVTLFAGPWRWARTLRAHGAALFAAIRLTAEQRGLSTGRTGERIYRWRVILRIIVGAASAAFLLANRPATPGMIVWTAICAIAVIALVELVSRPPQDAATGSSGDLIREG</sequence>
<organism evidence="3 4">
    <name type="scientific">Microbacterium natoriense</name>
    <dbReference type="NCBI Taxonomy" id="284570"/>
    <lineage>
        <taxon>Bacteria</taxon>
        <taxon>Bacillati</taxon>
        <taxon>Actinomycetota</taxon>
        <taxon>Actinomycetes</taxon>
        <taxon>Micrococcales</taxon>
        <taxon>Microbacteriaceae</taxon>
        <taxon>Microbacterium</taxon>
    </lineage>
</organism>
<evidence type="ECO:0000256" key="1">
    <source>
        <dbReference type="SAM" id="MobiDB-lite"/>
    </source>
</evidence>
<evidence type="ECO:0000256" key="2">
    <source>
        <dbReference type="SAM" id="Phobius"/>
    </source>
</evidence>
<gene>
    <name evidence="3" type="ORF">QFZ53_000447</name>
</gene>
<dbReference type="AlphaFoldDB" id="A0AAW8ESG9"/>
<comment type="caution">
    <text evidence="3">The sequence shown here is derived from an EMBL/GenBank/DDBJ whole genome shotgun (WGS) entry which is preliminary data.</text>
</comment>
<feature type="transmembrane region" description="Helical" evidence="2">
    <location>
        <begin position="334"/>
        <end position="356"/>
    </location>
</feature>
<feature type="transmembrane region" description="Helical" evidence="2">
    <location>
        <begin position="54"/>
        <end position="78"/>
    </location>
</feature>
<feature type="transmembrane region" description="Helical" evidence="2">
    <location>
        <begin position="291"/>
        <end position="314"/>
    </location>
</feature>
<name>A0AAW8ESG9_9MICO</name>
<protein>
    <submittedName>
        <fullName evidence="3">Uncharacterized protein</fullName>
    </submittedName>
</protein>
<accession>A0AAW8ESG9</accession>
<keyword evidence="4" id="KW-1185">Reference proteome</keyword>
<feature type="region of interest" description="Disordered" evidence="1">
    <location>
        <begin position="28"/>
        <end position="49"/>
    </location>
</feature>
<feature type="transmembrane region" description="Helical" evidence="2">
    <location>
        <begin position="252"/>
        <end position="279"/>
    </location>
</feature>